<gene>
    <name evidence="1" type="ORF">S01H1_72218</name>
</gene>
<dbReference type="InterPro" id="IPR012675">
    <property type="entry name" value="Beta-grasp_dom_sf"/>
</dbReference>
<dbReference type="PANTHER" id="PTHR38031:SF1">
    <property type="entry name" value="SULFUR CARRIER PROTEIN CYSO"/>
    <property type="match status" value="1"/>
</dbReference>
<sequence length="90" mass="10002">MSIKVRLHPFLQNLAGGQEVVEVTGHTTGECLENLEGRFPGIKQQLRDKREQLRTYCCILVNSESTYPKELTTPVKDGDQIDIVIFAAGG</sequence>
<accession>X0XD77</accession>
<organism evidence="1">
    <name type="scientific">marine sediment metagenome</name>
    <dbReference type="NCBI Taxonomy" id="412755"/>
    <lineage>
        <taxon>unclassified sequences</taxon>
        <taxon>metagenomes</taxon>
        <taxon>ecological metagenomes</taxon>
    </lineage>
</organism>
<protein>
    <recommendedName>
        <fullName evidence="2">ThiS family protein</fullName>
    </recommendedName>
</protein>
<dbReference type="EMBL" id="BARS01048143">
    <property type="protein sequence ID" value="GAG33372.1"/>
    <property type="molecule type" value="Genomic_DNA"/>
</dbReference>
<dbReference type="InterPro" id="IPR052045">
    <property type="entry name" value="Sulfur_Carrier/Prot_Modifier"/>
</dbReference>
<comment type="caution">
    <text evidence="1">The sequence shown here is derived from an EMBL/GenBank/DDBJ whole genome shotgun (WGS) entry which is preliminary data.</text>
</comment>
<evidence type="ECO:0000313" key="1">
    <source>
        <dbReference type="EMBL" id="GAG33372.1"/>
    </source>
</evidence>
<dbReference type="SUPFAM" id="SSF54285">
    <property type="entry name" value="MoaD/ThiS"/>
    <property type="match status" value="1"/>
</dbReference>
<dbReference type="AlphaFoldDB" id="X0XD77"/>
<dbReference type="InterPro" id="IPR016155">
    <property type="entry name" value="Mopterin_synth/thiamin_S_b"/>
</dbReference>
<reference evidence="1" key="1">
    <citation type="journal article" date="2014" name="Front. Microbiol.">
        <title>High frequency of phylogenetically diverse reductive dehalogenase-homologous genes in deep subseafloor sedimentary metagenomes.</title>
        <authorList>
            <person name="Kawai M."/>
            <person name="Futagami T."/>
            <person name="Toyoda A."/>
            <person name="Takaki Y."/>
            <person name="Nishi S."/>
            <person name="Hori S."/>
            <person name="Arai W."/>
            <person name="Tsubouchi T."/>
            <person name="Morono Y."/>
            <person name="Uchiyama I."/>
            <person name="Ito T."/>
            <person name="Fujiyama A."/>
            <person name="Inagaki F."/>
            <person name="Takami H."/>
        </authorList>
    </citation>
    <scope>NUCLEOTIDE SEQUENCE</scope>
    <source>
        <strain evidence="1">Expedition CK06-06</strain>
    </source>
</reference>
<dbReference type="Gene3D" id="3.10.20.30">
    <property type="match status" value="1"/>
</dbReference>
<dbReference type="Pfam" id="PF02597">
    <property type="entry name" value="ThiS"/>
    <property type="match status" value="1"/>
</dbReference>
<dbReference type="InterPro" id="IPR003749">
    <property type="entry name" value="ThiS/MoaD-like"/>
</dbReference>
<dbReference type="PANTHER" id="PTHR38031">
    <property type="entry name" value="SULFUR CARRIER PROTEIN SLR0821-RELATED"/>
    <property type="match status" value="1"/>
</dbReference>
<proteinExistence type="predicted"/>
<name>X0XD77_9ZZZZ</name>
<evidence type="ECO:0008006" key="2">
    <source>
        <dbReference type="Google" id="ProtNLM"/>
    </source>
</evidence>